<dbReference type="SUPFAM" id="SSF52467">
    <property type="entry name" value="DHS-like NAD/FAD-binding domain"/>
    <property type="match status" value="1"/>
</dbReference>
<feature type="binding site" evidence="5 6">
    <location>
        <position position="144"/>
    </location>
    <ligand>
        <name>Zn(2+)</name>
        <dbReference type="ChEBI" id="CHEBI:29105"/>
    </ligand>
</feature>
<dbReference type="InterPro" id="IPR029035">
    <property type="entry name" value="DHS-like_NAD/FAD-binding_dom"/>
</dbReference>
<feature type="binding site" evidence="5 6">
    <location>
        <position position="195"/>
    </location>
    <ligand>
        <name>Zn(2+)</name>
        <dbReference type="ChEBI" id="CHEBI:29105"/>
    </ligand>
</feature>
<dbReference type="InterPro" id="IPR026591">
    <property type="entry name" value="Sirtuin_cat_small_dom_sf"/>
</dbReference>
<dbReference type="EMBL" id="VSRL01000108">
    <property type="protein sequence ID" value="NKE60118.1"/>
    <property type="molecule type" value="Genomic_DNA"/>
</dbReference>
<name>A0ABX1FNM5_9PSEU</name>
<accession>A0ABX1FNM5</accession>
<feature type="binding site" evidence="5">
    <location>
        <position position="276"/>
    </location>
    <ligand>
        <name>NAD(+)</name>
        <dbReference type="ChEBI" id="CHEBI:57540"/>
    </ligand>
</feature>
<comment type="catalytic activity">
    <reaction evidence="5">
        <text>N(6)-acetyl-L-lysyl-[protein] + NAD(+) + H2O = 2''-O-acetyl-ADP-D-ribose + nicotinamide + L-lysyl-[protein]</text>
        <dbReference type="Rhea" id="RHEA:43636"/>
        <dbReference type="Rhea" id="RHEA-COMP:9752"/>
        <dbReference type="Rhea" id="RHEA-COMP:10731"/>
        <dbReference type="ChEBI" id="CHEBI:15377"/>
        <dbReference type="ChEBI" id="CHEBI:17154"/>
        <dbReference type="ChEBI" id="CHEBI:29969"/>
        <dbReference type="ChEBI" id="CHEBI:57540"/>
        <dbReference type="ChEBI" id="CHEBI:61930"/>
        <dbReference type="ChEBI" id="CHEBI:83767"/>
        <dbReference type="EC" id="2.3.1.286"/>
    </reaction>
</comment>
<proteinExistence type="inferred from homology"/>
<dbReference type="PROSITE" id="PS50305">
    <property type="entry name" value="SIRTUIN"/>
    <property type="match status" value="1"/>
</dbReference>
<evidence type="ECO:0000256" key="6">
    <source>
        <dbReference type="PROSITE-ProRule" id="PRU00236"/>
    </source>
</evidence>
<feature type="binding site" evidence="5">
    <location>
        <begin position="258"/>
        <end position="260"/>
    </location>
    <ligand>
        <name>NAD(+)</name>
        <dbReference type="ChEBI" id="CHEBI:57540"/>
    </ligand>
</feature>
<feature type="domain" description="Deacetylase sirtuin-type" evidence="7">
    <location>
        <begin position="15"/>
        <end position="289"/>
    </location>
</feature>
<dbReference type="RefSeq" id="WP_167976774.1">
    <property type="nucleotide sequence ID" value="NZ_VSRL01000108.1"/>
</dbReference>
<evidence type="ECO:0000256" key="4">
    <source>
        <dbReference type="ARBA" id="ARBA00023027"/>
    </source>
</evidence>
<dbReference type="InterPro" id="IPR026590">
    <property type="entry name" value="Ssirtuin_cat_dom"/>
</dbReference>
<organism evidence="8 9">
    <name type="scientific">Lentzea indica</name>
    <dbReference type="NCBI Taxonomy" id="2604800"/>
    <lineage>
        <taxon>Bacteria</taxon>
        <taxon>Bacillati</taxon>
        <taxon>Actinomycetota</taxon>
        <taxon>Actinomycetes</taxon>
        <taxon>Pseudonocardiales</taxon>
        <taxon>Pseudonocardiaceae</taxon>
        <taxon>Lentzea</taxon>
    </lineage>
</organism>
<dbReference type="InterPro" id="IPR026587">
    <property type="entry name" value="Sirtuin_class_II"/>
</dbReference>
<evidence type="ECO:0000313" key="9">
    <source>
        <dbReference type="Proteomes" id="UP001515943"/>
    </source>
</evidence>
<dbReference type="Pfam" id="PF02146">
    <property type="entry name" value="SIR2"/>
    <property type="match status" value="1"/>
</dbReference>
<dbReference type="PANTHER" id="PTHR11085">
    <property type="entry name" value="NAD-DEPENDENT PROTEIN DEACYLASE SIRTUIN-5, MITOCHONDRIAL-RELATED"/>
    <property type="match status" value="1"/>
</dbReference>
<comment type="similarity">
    <text evidence="5">Belongs to the sirtuin family. Class II subfamily.</text>
</comment>
<dbReference type="EC" id="2.3.1.286" evidence="5"/>
<keyword evidence="5" id="KW-0963">Cytoplasm</keyword>
<feature type="binding site" evidence="5">
    <location>
        <begin position="115"/>
        <end position="118"/>
    </location>
    <ligand>
        <name>NAD(+)</name>
        <dbReference type="ChEBI" id="CHEBI:57540"/>
    </ligand>
</feature>
<dbReference type="Gene3D" id="3.40.50.1220">
    <property type="entry name" value="TPP-binding domain"/>
    <property type="match status" value="1"/>
</dbReference>
<evidence type="ECO:0000256" key="1">
    <source>
        <dbReference type="ARBA" id="ARBA00022679"/>
    </source>
</evidence>
<evidence type="ECO:0000259" key="7">
    <source>
        <dbReference type="PROSITE" id="PS50305"/>
    </source>
</evidence>
<reference evidence="8 9" key="1">
    <citation type="submission" date="2019-08" db="EMBL/GenBank/DDBJ databases">
        <title>Lentzea from Indian Himalayas.</title>
        <authorList>
            <person name="Mandal S."/>
            <person name="Mallick Gupta A."/>
            <person name="Maiti P.K."/>
            <person name="Sarkar J."/>
            <person name="Mandal S."/>
        </authorList>
    </citation>
    <scope>NUCLEOTIDE SEQUENCE [LARGE SCALE GENOMIC DNA]</scope>
    <source>
        <strain evidence="8 9">PSKA42</strain>
    </source>
</reference>
<keyword evidence="4 5" id="KW-0520">NAD</keyword>
<dbReference type="InterPro" id="IPR003000">
    <property type="entry name" value="Sirtuin"/>
</dbReference>
<evidence type="ECO:0000313" key="8">
    <source>
        <dbReference type="EMBL" id="NKE60118.1"/>
    </source>
</evidence>
<keyword evidence="3 5" id="KW-0862">Zinc</keyword>
<keyword evidence="1 5" id="KW-0808">Transferase</keyword>
<dbReference type="Proteomes" id="UP001515943">
    <property type="component" value="Unassembled WGS sequence"/>
</dbReference>
<protein>
    <recommendedName>
        <fullName evidence="5">NAD-dependent protein deacetylase</fullName>
        <ecNumber evidence="5">2.3.1.286</ecNumber>
    </recommendedName>
    <alternativeName>
        <fullName evidence="5">Regulatory protein SIR2 homolog</fullName>
    </alternativeName>
</protein>
<feature type="active site" description="Proton acceptor" evidence="5 6">
    <location>
        <position position="133"/>
    </location>
</feature>
<evidence type="ECO:0000256" key="5">
    <source>
        <dbReference type="HAMAP-Rule" id="MF_01967"/>
    </source>
</evidence>
<gene>
    <name evidence="5" type="primary">cobB</name>
    <name evidence="8" type="ORF">FXN61_26290</name>
</gene>
<dbReference type="PANTHER" id="PTHR11085:SF10">
    <property type="entry name" value="NAD-DEPENDENT PROTEIN DEACYLASE SIRTUIN-5, MITOCHONDRIAL-RELATED"/>
    <property type="match status" value="1"/>
</dbReference>
<feature type="binding site" evidence="5">
    <location>
        <begin position="232"/>
        <end position="234"/>
    </location>
    <ligand>
        <name>NAD(+)</name>
        <dbReference type="ChEBI" id="CHEBI:57540"/>
    </ligand>
</feature>
<comment type="cofactor">
    <cofactor evidence="5">
        <name>Zn(2+)</name>
        <dbReference type="ChEBI" id="CHEBI:29105"/>
    </cofactor>
    <text evidence="5">Binds 1 zinc ion per subunit.</text>
</comment>
<evidence type="ECO:0000256" key="2">
    <source>
        <dbReference type="ARBA" id="ARBA00022723"/>
    </source>
</evidence>
<feature type="binding site" evidence="5 6">
    <location>
        <position position="141"/>
    </location>
    <ligand>
        <name>Zn(2+)</name>
        <dbReference type="ChEBI" id="CHEBI:29105"/>
    </ligand>
</feature>
<feature type="binding site" evidence="5">
    <location>
        <begin position="39"/>
        <end position="59"/>
    </location>
    <ligand>
        <name>NAD(+)</name>
        <dbReference type="ChEBI" id="CHEBI:57540"/>
    </ligand>
</feature>
<comment type="caution">
    <text evidence="8">The sequence shown here is derived from an EMBL/GenBank/DDBJ whole genome shotgun (WGS) entry which is preliminary data.</text>
</comment>
<evidence type="ECO:0000256" key="3">
    <source>
        <dbReference type="ARBA" id="ARBA00022833"/>
    </source>
</evidence>
<keyword evidence="9" id="KW-1185">Reference proteome</keyword>
<dbReference type="NCBIfam" id="NF003738">
    <property type="entry name" value="PRK05333.1"/>
    <property type="match status" value="1"/>
</dbReference>
<dbReference type="HAMAP" id="MF_01967">
    <property type="entry name" value="Sirtuin_ClassII"/>
    <property type="match status" value="1"/>
</dbReference>
<feature type="binding site" evidence="5 6">
    <location>
        <position position="192"/>
    </location>
    <ligand>
        <name>Zn(2+)</name>
        <dbReference type="ChEBI" id="CHEBI:29105"/>
    </ligand>
</feature>
<dbReference type="InterPro" id="IPR050134">
    <property type="entry name" value="NAD-dep_sirtuin_deacylases"/>
</dbReference>
<dbReference type="Gene3D" id="3.30.1600.10">
    <property type="entry name" value="SIR2/SIRT2 'Small Domain"/>
    <property type="match status" value="1"/>
</dbReference>
<comment type="subcellular location">
    <subcellularLocation>
        <location evidence="5">Cytoplasm</location>
    </subcellularLocation>
</comment>
<sequence length="289" mass="31290">MRTRPTLTWSPSGPSLPRTSTLADVVPIVDEGGVLVLSGAGLSTESGIPDYRGEGGSLRKHTPMTYEEFTTSRAGRQRYWARSHVGWRTIARAHPNAGHHAVTRLSGKLAGVITQNVDGLHQAAGTRDVVELHGGLDRVICLDCKLLSPRAELDERLREANPDFAATTSEINPDGDVFLPEETVKDFEVVGCRECGGVLKPDVVFFGENVPRPRVEQCYSLVDNARSLLVLGSSLTVMSGLRFVRRAFAAGLPVVIINRGETRGDPFASLRVDLPLGTSLTELADVVLR</sequence>
<comment type="function">
    <text evidence="5">NAD-dependent protein deacetylase which modulates the activities of several enzymes which are inactive in their acetylated form.</text>
</comment>
<keyword evidence="2 5" id="KW-0479">Metal-binding</keyword>